<dbReference type="STRING" id="589865.DaAHT2_0398"/>
<reference evidence="8" key="1">
    <citation type="submission" date="2010-02" db="EMBL/GenBank/DDBJ databases">
        <title>Complete sequence of Desulfurivibrio alkaliphilus AHT2.</title>
        <authorList>
            <consortium name="US DOE Joint Genome Institute"/>
            <person name="Pitluck S."/>
            <person name="Chertkov O."/>
            <person name="Detter J.C."/>
            <person name="Han C."/>
            <person name="Tapia R."/>
            <person name="Larimer F."/>
            <person name="Land M."/>
            <person name="Hauser L."/>
            <person name="Kyrpides N."/>
            <person name="Mikhailova N."/>
            <person name="Sorokin D.Y."/>
            <person name="Muyzer G."/>
            <person name="Woyke T."/>
        </authorList>
    </citation>
    <scope>NUCLEOTIDE SEQUENCE [LARGE SCALE GENOMIC DNA]</scope>
    <source>
        <strain evidence="8">DSM 19089 / UNIQEM U267 / AHT2</strain>
    </source>
</reference>
<sequence>MRCFTSILTFSSRPAEAPVKWLLLLLLLTALLLPARPAAAWWWPFGGDTLLTIDGVEYSTEDFKGWWQYWNDEGLAVPPTPDLYIDWLLLVREAERMELAGDPSFQRQTRVFLTSRALLMLKNEAVNSRIKVTEADLKAQYEKEYLPRWQVERLHFRNAEEAVAAWEELQAGNLTVAELLAREPDEGGPVTRQVNWHRPQGIAPGWAEIFNNMEKGEVADPEKHHGGLMLFHLKEVKGGDAEDFQRMRESLHRDVWKEQEAALTRQLLAELRRKYQVEINEQRLAELDINAPDDAFGDEVLVATSRQNLTERDFIAMVRRDMTMRPDAAHAAFDEEKAAEIKDRVVDGFIAQSLTNWESLARGYEKREPFKGEYDFHVNHRLSVTLERRLFADQVKVDDDMVRRHYEENLAHFSRPAHVRLNIITNDEGPVNQVWAEVVAGKEFSRAVQEHFGRRIPGQEVPINHLDPRVRGVVEKLAPGETSAPFDAQGSRVVVHLIDRVPENPLPFERVAGNIRDRLVREKTAQLRQSYLDQLRARSRIEINDRNWRNVRNELGGAR</sequence>
<feature type="domain" description="PpiC" evidence="6">
    <location>
        <begin position="397"/>
        <end position="511"/>
    </location>
</feature>
<dbReference type="PANTHER" id="PTHR47245">
    <property type="entry name" value="PEPTIDYLPROLYL ISOMERASE"/>
    <property type="match status" value="1"/>
</dbReference>
<dbReference type="InterPro" id="IPR050245">
    <property type="entry name" value="PrsA_foldase"/>
</dbReference>
<keyword evidence="3" id="KW-0732">Signal</keyword>
<dbReference type="HOGENOM" id="CLU_502279_0_0_7"/>
<accession>D6YZU7</accession>
<comment type="catalytic activity">
    <reaction evidence="1">
        <text>[protein]-peptidylproline (omega=180) = [protein]-peptidylproline (omega=0)</text>
        <dbReference type="Rhea" id="RHEA:16237"/>
        <dbReference type="Rhea" id="RHEA-COMP:10747"/>
        <dbReference type="Rhea" id="RHEA-COMP:10748"/>
        <dbReference type="ChEBI" id="CHEBI:83833"/>
        <dbReference type="ChEBI" id="CHEBI:83834"/>
        <dbReference type="EC" id="5.2.1.8"/>
    </reaction>
</comment>
<dbReference type="PANTHER" id="PTHR47245:SF1">
    <property type="entry name" value="FOLDASE PROTEIN PRSA"/>
    <property type="match status" value="1"/>
</dbReference>
<gene>
    <name evidence="7" type="ordered locus">DaAHT2_0398</name>
</gene>
<organism evidence="7 8">
    <name type="scientific">Desulfurivibrio alkaliphilus (strain DSM 19089 / UNIQEM U267 / AHT2)</name>
    <dbReference type="NCBI Taxonomy" id="589865"/>
    <lineage>
        <taxon>Bacteria</taxon>
        <taxon>Pseudomonadati</taxon>
        <taxon>Thermodesulfobacteriota</taxon>
        <taxon>Desulfobulbia</taxon>
        <taxon>Desulfobulbales</taxon>
        <taxon>Desulfobulbaceae</taxon>
        <taxon>Desulfurivibrio</taxon>
    </lineage>
</organism>
<dbReference type="EMBL" id="CP001940">
    <property type="protein sequence ID" value="ADH85104.1"/>
    <property type="molecule type" value="Genomic_DNA"/>
</dbReference>
<feature type="domain" description="PpiC" evidence="6">
    <location>
        <begin position="132"/>
        <end position="249"/>
    </location>
</feature>
<dbReference type="InParanoid" id="D6YZU7"/>
<protein>
    <recommendedName>
        <fullName evidence="2">peptidylprolyl isomerase</fullName>
        <ecNumber evidence="2">5.2.1.8</ecNumber>
    </recommendedName>
</protein>
<keyword evidence="5" id="KW-0413">Isomerase</keyword>
<keyword evidence="8" id="KW-1185">Reference proteome</keyword>
<dbReference type="GO" id="GO:0003755">
    <property type="term" value="F:peptidyl-prolyl cis-trans isomerase activity"/>
    <property type="evidence" value="ECO:0007669"/>
    <property type="project" value="UniProtKB-KW"/>
</dbReference>
<evidence type="ECO:0000256" key="1">
    <source>
        <dbReference type="ARBA" id="ARBA00000971"/>
    </source>
</evidence>
<dbReference type="KEGG" id="dak:DaAHT2_0398"/>
<dbReference type="RefSeq" id="WP_013162635.1">
    <property type="nucleotide sequence ID" value="NC_014216.1"/>
</dbReference>
<dbReference type="EC" id="5.2.1.8" evidence="2"/>
<dbReference type="Pfam" id="PF13145">
    <property type="entry name" value="Rotamase_2"/>
    <property type="match status" value="2"/>
</dbReference>
<evidence type="ECO:0000256" key="2">
    <source>
        <dbReference type="ARBA" id="ARBA00013194"/>
    </source>
</evidence>
<dbReference type="eggNOG" id="COG0760">
    <property type="taxonomic scope" value="Bacteria"/>
</dbReference>
<dbReference type="AlphaFoldDB" id="D6YZU7"/>
<name>D6YZU7_DESAT</name>
<dbReference type="Proteomes" id="UP000001508">
    <property type="component" value="Chromosome"/>
</dbReference>
<evidence type="ECO:0000259" key="6">
    <source>
        <dbReference type="Pfam" id="PF13145"/>
    </source>
</evidence>
<evidence type="ECO:0000313" key="7">
    <source>
        <dbReference type="EMBL" id="ADH85104.1"/>
    </source>
</evidence>
<evidence type="ECO:0000256" key="5">
    <source>
        <dbReference type="ARBA" id="ARBA00023235"/>
    </source>
</evidence>
<dbReference type="InterPro" id="IPR000297">
    <property type="entry name" value="PPIase_PpiC"/>
</dbReference>
<evidence type="ECO:0000256" key="3">
    <source>
        <dbReference type="ARBA" id="ARBA00022729"/>
    </source>
</evidence>
<evidence type="ECO:0000256" key="4">
    <source>
        <dbReference type="ARBA" id="ARBA00023110"/>
    </source>
</evidence>
<keyword evidence="4" id="KW-0697">Rotamase</keyword>
<proteinExistence type="predicted"/>
<dbReference type="OrthoDB" id="9028at2"/>
<evidence type="ECO:0000313" key="8">
    <source>
        <dbReference type="Proteomes" id="UP000001508"/>
    </source>
</evidence>